<gene>
    <name evidence="6" type="ORF">EGH25_00990</name>
</gene>
<organism evidence="6 7">
    <name type="scientific">Halorutilus salinus</name>
    <dbReference type="NCBI Taxonomy" id="2487751"/>
    <lineage>
        <taxon>Archaea</taxon>
        <taxon>Methanobacteriati</taxon>
        <taxon>Methanobacteriota</taxon>
        <taxon>Stenosarchaea group</taxon>
        <taxon>Halobacteria</taxon>
        <taxon>Halorutilales</taxon>
        <taxon>Halorutilaceae</taxon>
        <taxon>Halorutilus</taxon>
    </lineage>
</organism>
<feature type="domain" description="TraC-like" evidence="5">
    <location>
        <begin position="131"/>
        <end position="337"/>
    </location>
</feature>
<feature type="transmembrane region" description="Helical" evidence="3">
    <location>
        <begin position="29"/>
        <end position="47"/>
    </location>
</feature>
<comment type="caution">
    <text evidence="6">The sequence shown here is derived from an EMBL/GenBank/DDBJ whole genome shotgun (WGS) entry which is preliminary data.</text>
</comment>
<dbReference type="AlphaFoldDB" id="A0A9Q4C103"/>
<evidence type="ECO:0000259" key="4">
    <source>
        <dbReference type="Pfam" id="PF26592"/>
    </source>
</evidence>
<keyword evidence="3" id="KW-1133">Transmembrane helix</keyword>
<dbReference type="PANTHER" id="PTHR30121">
    <property type="entry name" value="UNCHARACTERIZED PROTEIN YJGR-RELATED"/>
    <property type="match status" value="1"/>
</dbReference>
<dbReference type="Gene3D" id="1.10.8.730">
    <property type="match status" value="1"/>
</dbReference>
<accession>A0A9Q4C103</accession>
<dbReference type="Proteomes" id="UP001149411">
    <property type="component" value="Unassembled WGS sequence"/>
</dbReference>
<dbReference type="InterPro" id="IPR051162">
    <property type="entry name" value="T4SS_component"/>
</dbReference>
<feature type="coiled-coil region" evidence="1">
    <location>
        <begin position="484"/>
        <end position="529"/>
    </location>
</feature>
<keyword evidence="1" id="KW-0175">Coiled coil</keyword>
<feature type="domain" description="PrgI-like" evidence="4">
    <location>
        <begin position="19"/>
        <end position="95"/>
    </location>
</feature>
<evidence type="ECO:0000256" key="3">
    <source>
        <dbReference type="SAM" id="Phobius"/>
    </source>
</evidence>
<name>A0A9Q4C103_9EURY</name>
<dbReference type="InterPro" id="IPR058597">
    <property type="entry name" value="PrgI-like_dom"/>
</dbReference>
<feature type="region of interest" description="Disordered" evidence="2">
    <location>
        <begin position="343"/>
        <end position="403"/>
    </location>
</feature>
<keyword evidence="7" id="KW-1185">Reference proteome</keyword>
<dbReference type="CDD" id="cd01127">
    <property type="entry name" value="TrwB_TraG_TraD_VirD4"/>
    <property type="match status" value="1"/>
</dbReference>
<proteinExistence type="predicted"/>
<evidence type="ECO:0000259" key="5">
    <source>
        <dbReference type="Pfam" id="PF26593"/>
    </source>
</evidence>
<feature type="transmembrane region" description="Helical" evidence="3">
    <location>
        <begin position="54"/>
        <end position="72"/>
    </location>
</feature>
<keyword evidence="3" id="KW-0472">Membrane</keyword>
<dbReference type="PANTHER" id="PTHR30121:SF6">
    <property type="entry name" value="SLR6007 PROTEIN"/>
    <property type="match status" value="1"/>
</dbReference>
<evidence type="ECO:0000256" key="2">
    <source>
        <dbReference type="SAM" id="MobiDB-lite"/>
    </source>
</evidence>
<dbReference type="InterPro" id="IPR027417">
    <property type="entry name" value="P-loop_NTPase"/>
</dbReference>
<evidence type="ECO:0008006" key="8">
    <source>
        <dbReference type="Google" id="ProtNLM"/>
    </source>
</evidence>
<sequence>MSSSDPTRRVPKKLGESDEFWRGYTLDDLLVGGMPFILAVLLTAYVLPPNLRYVGYVLAVIGLIVGAVAVYVTPDYLTASEWVSTYFHHLRRPTESEHVRYDFGSAREQRDFPESRFYELDERTQELTDVERVHVDRDAVERFDNAFVGAVRVEPANMALATDRRWRDNVAAFADFFNNSVEWAVQLYSTTTEFPVDDYLRRRERRLDDDDVAGNPVFRHLIEEWLDWYPRELEARGTNIREHYVVVPVRRDEVRSADGGGGVLDSLADLPLVGGVFGALSSGDGMTEDEIRARALNELDERLRMVENEGIQNLDGCRAHRVDSDELVRLLAEFWEGESADHVEEGAVRENPVVAGEYDAEREREEDGDADEDDGVTDEPTEDTSLFASFFGGDGGAEEEDKEDVAEGDVTDDVAETHKALIAPSEAVFERNAAKLGQRWTKTIWAEGYPDQPTNGFLERLFTEPGVDTDVSIHVEPRDTRRAQEELKDRVGTLEAEYERKRERRDVDARGVQKDLEDAEEMYDVVRNTPTEVFDVSTYITVREETRDALESAASDVRAGLRRAPANIRPVTASRRQDLAVRSTSPIAYDHLNKKAAMMGGAVGATFPFSSSTLVEPEGVEYGVHAFNGSPVIVDRFGRETGYNALVIGNIGSGKSFSTKLNLTRTLAQDEDTIVVMLDPLKGFVGVNEALGGERVVVGGNVGLNPLEIRETPDEVLEKTGGELDPFGAKLKDVMSFFGSYFESRGDPLGDRRGTLESAVKETYNDAGIRRDPATHGNESPLVTDVIDVLREMAENPDGYTMSESDEERRKIETNASELLIGMEPFTEGGEFENLSTETEIDITGSKVVYLDLQQQETRGGTGLMMQLLFNAVYERAKEETDKRVIFAIDEARYIMKDSANLSFLEQAVRHSRHYDLSIQFITQTIDEFFAQDESEAIADNCSLKLLHRIEGMDDELADELDLTPRQKEYVATAMAGDEEAGYSEGLLGVADEGWFPIHVRANDFERRVVDHDPDDDPPLSEEVK</sequence>
<feature type="compositionally biased region" description="Acidic residues" evidence="2">
    <location>
        <begin position="366"/>
        <end position="382"/>
    </location>
</feature>
<evidence type="ECO:0000313" key="6">
    <source>
        <dbReference type="EMBL" id="MCX2817935.1"/>
    </source>
</evidence>
<dbReference type="Gene3D" id="3.40.50.300">
    <property type="entry name" value="P-loop containing nucleotide triphosphate hydrolases"/>
    <property type="match status" value="1"/>
</dbReference>
<reference evidence="6" key="1">
    <citation type="submission" date="2022-09" db="EMBL/GenBank/DDBJ databases">
        <title>Haloadaptaus new haloarchaeum isolated from saline soil.</title>
        <authorList>
            <person name="Duran-Viseras A."/>
            <person name="Sanchez-Porro C."/>
            <person name="Ventosa A."/>
        </authorList>
    </citation>
    <scope>NUCLEOTIDE SEQUENCE</scope>
    <source>
        <strain evidence="6">F3-133</strain>
    </source>
</reference>
<dbReference type="Pfam" id="PF26593">
    <property type="entry name" value="TraC-like"/>
    <property type="match status" value="1"/>
</dbReference>
<protein>
    <recommendedName>
        <fullName evidence="8">Transfer complex protein</fullName>
    </recommendedName>
</protein>
<evidence type="ECO:0000256" key="1">
    <source>
        <dbReference type="SAM" id="Coils"/>
    </source>
</evidence>
<dbReference type="RefSeq" id="WP_266085480.1">
    <property type="nucleotide sequence ID" value="NZ_RKLV01000001.1"/>
</dbReference>
<dbReference type="InterPro" id="IPR058596">
    <property type="entry name" value="TraC-like_dom"/>
</dbReference>
<dbReference type="SUPFAM" id="SSF52540">
    <property type="entry name" value="P-loop containing nucleoside triphosphate hydrolases"/>
    <property type="match status" value="1"/>
</dbReference>
<dbReference type="EMBL" id="RKLV01000001">
    <property type="protein sequence ID" value="MCX2817935.1"/>
    <property type="molecule type" value="Genomic_DNA"/>
</dbReference>
<keyword evidence="3" id="KW-0812">Transmembrane</keyword>
<evidence type="ECO:0000313" key="7">
    <source>
        <dbReference type="Proteomes" id="UP001149411"/>
    </source>
</evidence>
<dbReference type="Pfam" id="PF26592">
    <property type="entry name" value="PrgI_like"/>
    <property type="match status" value="1"/>
</dbReference>